<dbReference type="OMA" id="IWIELEQ"/>
<dbReference type="Pfam" id="PF01582">
    <property type="entry name" value="TIR"/>
    <property type="match status" value="1"/>
</dbReference>
<comment type="catalytic activity">
    <reaction evidence="4">
        <text>NAD(+) + H2O = ADP-D-ribose + nicotinamide + H(+)</text>
        <dbReference type="Rhea" id="RHEA:16301"/>
        <dbReference type="ChEBI" id="CHEBI:15377"/>
        <dbReference type="ChEBI" id="CHEBI:15378"/>
        <dbReference type="ChEBI" id="CHEBI:17154"/>
        <dbReference type="ChEBI" id="CHEBI:57540"/>
        <dbReference type="ChEBI" id="CHEBI:57967"/>
        <dbReference type="EC" id="3.2.2.6"/>
    </reaction>
    <physiologicalReaction direction="left-to-right" evidence="4">
        <dbReference type="Rhea" id="RHEA:16302"/>
    </physiologicalReaction>
</comment>
<dbReference type="SMART" id="SM00255">
    <property type="entry name" value="TIR"/>
    <property type="match status" value="1"/>
</dbReference>
<dbReference type="Gramene" id="QL10p047695:mrna">
    <property type="protein sequence ID" value="QL10p047695:mrna:CDS:1"/>
    <property type="gene ID" value="QL10p047695"/>
</dbReference>
<dbReference type="EC" id="3.2.2.6" evidence="1"/>
<dbReference type="InterPro" id="IPR035897">
    <property type="entry name" value="Toll_tir_struct_dom_sf"/>
</dbReference>
<protein>
    <recommendedName>
        <fullName evidence="1">ADP-ribosyl cyclase/cyclic ADP-ribose hydrolase</fullName>
        <ecNumber evidence="1">3.2.2.6</ecNumber>
    </recommendedName>
</protein>
<dbReference type="InParanoid" id="A0A7N2RCA7"/>
<dbReference type="SUPFAM" id="SSF52200">
    <property type="entry name" value="Toll/Interleukin receptor TIR domain"/>
    <property type="match status" value="1"/>
</dbReference>
<keyword evidence="2" id="KW-0378">Hydrolase</keyword>
<evidence type="ECO:0000259" key="5">
    <source>
        <dbReference type="PROSITE" id="PS50104"/>
    </source>
</evidence>
<dbReference type="InterPro" id="IPR000157">
    <property type="entry name" value="TIR_dom"/>
</dbReference>
<proteinExistence type="predicted"/>
<evidence type="ECO:0000256" key="1">
    <source>
        <dbReference type="ARBA" id="ARBA00011982"/>
    </source>
</evidence>
<reference evidence="6 7" key="1">
    <citation type="journal article" date="2016" name="G3 (Bethesda)">
        <title>First Draft Assembly and Annotation of the Genome of a California Endemic Oak Quercus lobata Nee (Fagaceae).</title>
        <authorList>
            <person name="Sork V.L."/>
            <person name="Fitz-Gibbon S.T."/>
            <person name="Puiu D."/>
            <person name="Crepeau M."/>
            <person name="Gugger P.F."/>
            <person name="Sherman R."/>
            <person name="Stevens K."/>
            <person name="Langley C.H."/>
            <person name="Pellegrini M."/>
            <person name="Salzberg S.L."/>
        </authorList>
    </citation>
    <scope>NUCLEOTIDE SEQUENCE [LARGE SCALE GENOMIC DNA]</scope>
    <source>
        <strain evidence="6 7">cv. SW786</strain>
    </source>
</reference>
<dbReference type="AlphaFoldDB" id="A0A7N2RCA7"/>
<sequence length="127" mass="14562">MASSSLPTPPCTYDVFVNFRGEDTRANFTDHLVTTLERKTIRVCIDDKDVERGKKIWIELEQAIKTSRTAVIVFSKNYANSEWSLNELVVFMDCSKSRCNQTFTVLPIFYHVSPSDVREQKGSFAED</sequence>
<evidence type="ECO:0000313" key="7">
    <source>
        <dbReference type="Proteomes" id="UP000594261"/>
    </source>
</evidence>
<dbReference type="Gene3D" id="3.40.50.10140">
    <property type="entry name" value="Toll/interleukin-1 receptor homology (TIR) domain"/>
    <property type="match status" value="1"/>
</dbReference>
<accession>A0A7N2RCA7</accession>
<feature type="domain" description="TIR" evidence="5">
    <location>
        <begin position="11"/>
        <end position="127"/>
    </location>
</feature>
<keyword evidence="7" id="KW-1185">Reference proteome</keyword>
<dbReference type="PANTHER" id="PTHR32009">
    <property type="entry name" value="TMV RESISTANCE PROTEIN N-LIKE"/>
    <property type="match status" value="1"/>
</dbReference>
<dbReference type="PANTHER" id="PTHR32009:SF39">
    <property type="entry name" value="TIR DOMAIN-CONTAINING PROTEIN"/>
    <property type="match status" value="1"/>
</dbReference>
<dbReference type="Proteomes" id="UP000594261">
    <property type="component" value="Chromosome 10"/>
</dbReference>
<organism evidence="6 7">
    <name type="scientific">Quercus lobata</name>
    <name type="common">Valley oak</name>
    <dbReference type="NCBI Taxonomy" id="97700"/>
    <lineage>
        <taxon>Eukaryota</taxon>
        <taxon>Viridiplantae</taxon>
        <taxon>Streptophyta</taxon>
        <taxon>Embryophyta</taxon>
        <taxon>Tracheophyta</taxon>
        <taxon>Spermatophyta</taxon>
        <taxon>Magnoliopsida</taxon>
        <taxon>eudicotyledons</taxon>
        <taxon>Gunneridae</taxon>
        <taxon>Pentapetalae</taxon>
        <taxon>rosids</taxon>
        <taxon>fabids</taxon>
        <taxon>Fagales</taxon>
        <taxon>Fagaceae</taxon>
        <taxon>Quercus</taxon>
    </lineage>
</organism>
<keyword evidence="3" id="KW-0520">NAD</keyword>
<dbReference type="EnsemblPlants" id="QL10p047695:mrna">
    <property type="protein sequence ID" value="QL10p047695:mrna:CDS:1"/>
    <property type="gene ID" value="QL10p047695"/>
</dbReference>
<dbReference type="PROSITE" id="PS50104">
    <property type="entry name" value="TIR"/>
    <property type="match status" value="1"/>
</dbReference>
<evidence type="ECO:0000256" key="4">
    <source>
        <dbReference type="ARBA" id="ARBA00047304"/>
    </source>
</evidence>
<evidence type="ECO:0000256" key="3">
    <source>
        <dbReference type="ARBA" id="ARBA00023027"/>
    </source>
</evidence>
<dbReference type="EMBL" id="LRBV02000010">
    <property type="status" value="NOT_ANNOTATED_CDS"/>
    <property type="molecule type" value="Genomic_DNA"/>
</dbReference>
<reference evidence="6" key="2">
    <citation type="submission" date="2021-01" db="UniProtKB">
        <authorList>
            <consortium name="EnsemblPlants"/>
        </authorList>
    </citation>
    <scope>IDENTIFICATION</scope>
</reference>
<dbReference type="GO" id="GO:0007165">
    <property type="term" value="P:signal transduction"/>
    <property type="evidence" value="ECO:0007669"/>
    <property type="project" value="InterPro"/>
</dbReference>
<name>A0A7N2RCA7_QUELO</name>
<evidence type="ECO:0000313" key="6">
    <source>
        <dbReference type="EnsemblPlants" id="QL10p047695:mrna:CDS:1"/>
    </source>
</evidence>
<dbReference type="GO" id="GO:0061809">
    <property type="term" value="F:NAD+ nucleosidase activity, cyclic ADP-ribose generating"/>
    <property type="evidence" value="ECO:0007669"/>
    <property type="project" value="UniProtKB-EC"/>
</dbReference>
<evidence type="ECO:0000256" key="2">
    <source>
        <dbReference type="ARBA" id="ARBA00022801"/>
    </source>
</evidence>